<accession>A0A177BXE0</accession>
<dbReference type="AlphaFoldDB" id="A0A177BXE0"/>
<dbReference type="InParanoid" id="A0A177BXE0"/>
<evidence type="ECO:0000313" key="1">
    <source>
        <dbReference type="EMBL" id="OAF99358.1"/>
    </source>
</evidence>
<evidence type="ECO:0000313" key="2">
    <source>
        <dbReference type="Proteomes" id="UP000077069"/>
    </source>
</evidence>
<dbReference type="RefSeq" id="XP_018029724.1">
    <property type="nucleotide sequence ID" value="XM_018183456.1"/>
</dbReference>
<dbReference type="OrthoDB" id="10494343at2759"/>
<dbReference type="GeneID" id="28766942"/>
<gene>
    <name evidence="1" type="ORF">CC84DRAFT_1223037</name>
</gene>
<proteinExistence type="predicted"/>
<keyword evidence="2" id="KW-1185">Reference proteome</keyword>
<name>A0A177BXE0_9PLEO</name>
<reference evidence="1 2" key="1">
    <citation type="submission" date="2016-05" db="EMBL/GenBank/DDBJ databases">
        <title>Comparative analysis of secretome profiles of manganese(II)-oxidizing ascomycete fungi.</title>
        <authorList>
            <consortium name="DOE Joint Genome Institute"/>
            <person name="Zeiner C.A."/>
            <person name="Purvine S.O."/>
            <person name="Zink E.M."/>
            <person name="Wu S."/>
            <person name="Pasa-Tolic L."/>
            <person name="Chaput D.L."/>
            <person name="Haridas S."/>
            <person name="Grigoriev I.V."/>
            <person name="Santelli C.M."/>
            <person name="Hansel C.M."/>
        </authorList>
    </citation>
    <scope>NUCLEOTIDE SEQUENCE [LARGE SCALE GENOMIC DNA]</scope>
    <source>
        <strain evidence="1 2">AP3s5-JAC2a</strain>
    </source>
</reference>
<dbReference type="Proteomes" id="UP000077069">
    <property type="component" value="Unassembled WGS sequence"/>
</dbReference>
<dbReference type="EMBL" id="KV441562">
    <property type="protein sequence ID" value="OAF99358.1"/>
    <property type="molecule type" value="Genomic_DNA"/>
</dbReference>
<sequence>MADGETSNPLLGLDLDFGLSATCPPTPIFEFTDDQQATEATTSLETTLGIGKIEKETSMDYYTFRDNAKADGKIATDGCASHGLSDLSLLTTYSRVDQTIWISIDEESFFHQDDQISLSKVTSQFVASDKKVPDFAYQLPTPPATTSGRETLLDAREVVDLVMEPSASSATTGHASAQGEFIVSDFSICLENNVQHYSDDSVGLDRYYDEWFSN</sequence>
<protein>
    <submittedName>
        <fullName evidence="1">Uncharacterized protein</fullName>
    </submittedName>
</protein>
<organism evidence="1 2">
    <name type="scientific">Paraphaeosphaeria sporulosa</name>
    <dbReference type="NCBI Taxonomy" id="1460663"/>
    <lineage>
        <taxon>Eukaryota</taxon>
        <taxon>Fungi</taxon>
        <taxon>Dikarya</taxon>
        <taxon>Ascomycota</taxon>
        <taxon>Pezizomycotina</taxon>
        <taxon>Dothideomycetes</taxon>
        <taxon>Pleosporomycetidae</taxon>
        <taxon>Pleosporales</taxon>
        <taxon>Massarineae</taxon>
        <taxon>Didymosphaeriaceae</taxon>
        <taxon>Paraphaeosphaeria</taxon>
    </lineage>
</organism>